<evidence type="ECO:0000313" key="2">
    <source>
        <dbReference type="EMBL" id="MEO2217846.1"/>
    </source>
</evidence>
<dbReference type="Proteomes" id="UP000178776">
    <property type="component" value="Chromosome"/>
</dbReference>
<dbReference type="InterPro" id="IPR007423">
    <property type="entry name" value="Sel_put"/>
</dbReference>
<name>A0A1D9LH25_9NEIS</name>
<evidence type="ECO:0000313" key="4">
    <source>
        <dbReference type="Proteomes" id="UP001455709"/>
    </source>
</evidence>
<dbReference type="EMBL" id="JBDOJC010000001">
    <property type="protein sequence ID" value="MEO2217846.1"/>
    <property type="molecule type" value="Genomic_DNA"/>
</dbReference>
<dbReference type="Pfam" id="PF04328">
    <property type="entry name" value="Sel_put"/>
    <property type="match status" value="1"/>
</dbReference>
<protein>
    <submittedName>
        <fullName evidence="2">YbdD/YjiX family protein</fullName>
    </submittedName>
</protein>
<dbReference type="PANTHER" id="PTHR38453">
    <property type="entry name" value="CYTOPLASMIC PROTEIN-RELATED"/>
    <property type="match status" value="1"/>
</dbReference>
<dbReference type="STRING" id="1108595.BKX93_11565"/>
<dbReference type="RefSeq" id="WP_021476892.1">
    <property type="nucleotide sequence ID" value="NZ_CP017707.1"/>
</dbReference>
<reference evidence="2 4" key="2">
    <citation type="submission" date="2024-05" db="EMBL/GenBank/DDBJ databases">
        <authorList>
            <person name="De Oliveira J.P."/>
            <person name="Noriler S.A."/>
            <person name="De Oliveira A.G."/>
            <person name="Sipoli D.S."/>
        </authorList>
    </citation>
    <scope>NUCLEOTIDE SEQUENCE [LARGE SCALE GENOMIC DNA]</scope>
    <source>
        <strain evidence="2 4">LABIM189</strain>
    </source>
</reference>
<sequence length="62" mass="7394">MAELWRAVVHTARLMVGQRDYDVYVSSRRRFDPEAQVMSREAFFRYCQEQRYGGKSVKKCPC</sequence>
<gene>
    <name evidence="2" type="ORF">ABGV49_12345</name>
    <name evidence="1" type="ORF">BKX93_11565</name>
</gene>
<dbReference type="AlphaFoldDB" id="A0A1D9LH25"/>
<dbReference type="Proteomes" id="UP001455709">
    <property type="component" value="Unassembled WGS sequence"/>
</dbReference>
<accession>A0A1D9LH25</accession>
<dbReference type="KEGG" id="cvc:BKX93_11565"/>
<dbReference type="PANTHER" id="PTHR38453:SF1">
    <property type="entry name" value="CYTOPLASMIC PROTEIN"/>
    <property type="match status" value="1"/>
</dbReference>
<dbReference type="GeneID" id="68841847"/>
<dbReference type="EMBL" id="CP017707">
    <property type="protein sequence ID" value="AOZ50559.1"/>
    <property type="molecule type" value="Genomic_DNA"/>
</dbReference>
<reference evidence="1 3" key="1">
    <citation type="submission" date="2016-10" db="EMBL/GenBank/DDBJ databases">
        <title>Chromobacterium muskegensis sp. nov., an insecticidal bacterium isolated from Sphagnum bogs.</title>
        <authorList>
            <person name="Sparks M.E."/>
            <person name="Blackburn M.B."/>
            <person name="Gundersen-Rindal D.E."/>
            <person name="Mitchell A."/>
            <person name="Farrar R."/>
            <person name="Kuhar D."/>
        </authorList>
    </citation>
    <scope>NUCLEOTIDE SEQUENCE [LARGE SCALE GENOMIC DNA]</scope>
    <source>
        <strain evidence="1 3">21-1</strain>
    </source>
</reference>
<proteinExistence type="predicted"/>
<evidence type="ECO:0000313" key="1">
    <source>
        <dbReference type="EMBL" id="AOZ50559.1"/>
    </source>
</evidence>
<keyword evidence="4" id="KW-1185">Reference proteome</keyword>
<organism evidence="1 3">
    <name type="scientific">Chromobacterium vaccinii</name>
    <dbReference type="NCBI Taxonomy" id="1108595"/>
    <lineage>
        <taxon>Bacteria</taxon>
        <taxon>Pseudomonadati</taxon>
        <taxon>Pseudomonadota</taxon>
        <taxon>Betaproteobacteria</taxon>
        <taxon>Neisseriales</taxon>
        <taxon>Chromobacteriaceae</taxon>
        <taxon>Chromobacterium</taxon>
    </lineage>
</organism>
<evidence type="ECO:0000313" key="3">
    <source>
        <dbReference type="Proteomes" id="UP000178776"/>
    </source>
</evidence>